<dbReference type="Proteomes" id="UP000741863">
    <property type="component" value="Unassembled WGS sequence"/>
</dbReference>
<evidence type="ECO:0008006" key="4">
    <source>
        <dbReference type="Google" id="ProtNLM"/>
    </source>
</evidence>
<name>A0ABS2P9U8_9BACL</name>
<dbReference type="EMBL" id="JAFBEC010000003">
    <property type="protein sequence ID" value="MBM7632184.1"/>
    <property type="molecule type" value="Genomic_DNA"/>
</dbReference>
<feature type="compositionally biased region" description="Basic residues" evidence="1">
    <location>
        <begin position="1"/>
        <end position="11"/>
    </location>
</feature>
<sequence>MFPRRPPKWHHPFPLPGPMKPGQEVIIPEVFTVQHQHVKNHVFKHVPVYPKTYSEEYDQQVIHTNWSPHPQPHPPHPRRRPFF</sequence>
<feature type="region of interest" description="Disordered" evidence="1">
    <location>
        <begin position="64"/>
        <end position="83"/>
    </location>
</feature>
<keyword evidence="3" id="KW-1185">Reference proteome</keyword>
<evidence type="ECO:0000313" key="3">
    <source>
        <dbReference type="Proteomes" id="UP000741863"/>
    </source>
</evidence>
<dbReference type="RefSeq" id="WP_204696310.1">
    <property type="nucleotide sequence ID" value="NZ_JAFBEC010000003.1"/>
</dbReference>
<reference evidence="2 3" key="1">
    <citation type="submission" date="2021-01" db="EMBL/GenBank/DDBJ databases">
        <title>Genomic Encyclopedia of Type Strains, Phase IV (KMG-IV): sequencing the most valuable type-strain genomes for metagenomic binning, comparative biology and taxonomic classification.</title>
        <authorList>
            <person name="Goeker M."/>
        </authorList>
    </citation>
    <scope>NUCLEOTIDE SEQUENCE [LARGE SCALE GENOMIC DNA]</scope>
    <source>
        <strain evidence="2 3">DSM 25540</strain>
    </source>
</reference>
<evidence type="ECO:0000256" key="1">
    <source>
        <dbReference type="SAM" id="MobiDB-lite"/>
    </source>
</evidence>
<organism evidence="2 3">
    <name type="scientific">Geomicrobium sediminis</name>
    <dbReference type="NCBI Taxonomy" id="1347788"/>
    <lineage>
        <taxon>Bacteria</taxon>
        <taxon>Bacillati</taxon>
        <taxon>Bacillota</taxon>
        <taxon>Bacilli</taxon>
        <taxon>Bacillales</taxon>
        <taxon>Geomicrobium</taxon>
    </lineage>
</organism>
<accession>A0ABS2P9U8</accession>
<feature type="region of interest" description="Disordered" evidence="1">
    <location>
        <begin position="1"/>
        <end position="20"/>
    </location>
</feature>
<evidence type="ECO:0000313" key="2">
    <source>
        <dbReference type="EMBL" id="MBM7632184.1"/>
    </source>
</evidence>
<protein>
    <recommendedName>
        <fullName evidence="4">Spore coat protein D</fullName>
    </recommendedName>
</protein>
<comment type="caution">
    <text evidence="2">The sequence shown here is derived from an EMBL/GenBank/DDBJ whole genome shotgun (WGS) entry which is preliminary data.</text>
</comment>
<proteinExistence type="predicted"/>
<gene>
    <name evidence="2" type="ORF">JOD17_001277</name>
</gene>